<gene>
    <name evidence="2" type="ORF">DFP98_117158</name>
</gene>
<feature type="domain" description="Methyltransferase type 11" evidence="1">
    <location>
        <begin position="68"/>
        <end position="160"/>
    </location>
</feature>
<dbReference type="EMBL" id="QRDZ01000017">
    <property type="protein sequence ID" value="RED75186.1"/>
    <property type="molecule type" value="Genomic_DNA"/>
</dbReference>
<evidence type="ECO:0000313" key="3">
    <source>
        <dbReference type="Proteomes" id="UP000256977"/>
    </source>
</evidence>
<evidence type="ECO:0000313" key="2">
    <source>
        <dbReference type="EMBL" id="RED75186.1"/>
    </source>
</evidence>
<sequence length="266" mass="29634">MVVVRLEFFQQNKDSWNAGAYQAWVNRFGNPTEAAIKIKEDPAGRIGNALEYMNDVTGKKIANLLGSNGNKAVALALLGADVTVVDFSSENKKYALELAKASEVQIQYVLSDVLKLPADIISNGFEIVFMEHGILHYFLDLKPLFHVVQALLLPGSRLILQDFHPVTTKLISSRGTTANIRKHKVTGDYFDFSLVEKQVSFSKFLPEDNNESIQKVRLRNWTLGEIITSVASQGLYIRVFEELPNLSSGVFDKGIPKTFTLVADKI</sequence>
<dbReference type="CDD" id="cd02440">
    <property type="entry name" value="AdoMet_MTases"/>
    <property type="match status" value="1"/>
</dbReference>
<keyword evidence="2" id="KW-0489">Methyltransferase</keyword>
<keyword evidence="3" id="KW-1185">Reference proteome</keyword>
<dbReference type="InterPro" id="IPR029063">
    <property type="entry name" value="SAM-dependent_MTases_sf"/>
</dbReference>
<keyword evidence="2" id="KW-0808">Transferase</keyword>
<dbReference type="Proteomes" id="UP000256977">
    <property type="component" value="Unassembled WGS sequence"/>
</dbReference>
<dbReference type="InterPro" id="IPR013216">
    <property type="entry name" value="Methyltransf_11"/>
</dbReference>
<dbReference type="SUPFAM" id="SSF53335">
    <property type="entry name" value="S-adenosyl-L-methionine-dependent methyltransferases"/>
    <property type="match status" value="1"/>
</dbReference>
<comment type="caution">
    <text evidence="2">The sequence shown here is derived from an EMBL/GenBank/DDBJ whole genome shotgun (WGS) entry which is preliminary data.</text>
</comment>
<proteinExistence type="predicted"/>
<accession>A0A3D9JP01</accession>
<dbReference type="AlphaFoldDB" id="A0A3D9JP01"/>
<name>A0A3D9JP01_9BACL</name>
<organism evidence="2 3">
    <name type="scientific">Cohnella phaseoli</name>
    <dbReference type="NCBI Taxonomy" id="456490"/>
    <lineage>
        <taxon>Bacteria</taxon>
        <taxon>Bacillati</taxon>
        <taxon>Bacillota</taxon>
        <taxon>Bacilli</taxon>
        <taxon>Bacillales</taxon>
        <taxon>Paenibacillaceae</taxon>
        <taxon>Cohnella</taxon>
    </lineage>
</organism>
<dbReference type="GO" id="GO:0032259">
    <property type="term" value="P:methylation"/>
    <property type="evidence" value="ECO:0007669"/>
    <property type="project" value="UniProtKB-KW"/>
</dbReference>
<dbReference type="OrthoDB" id="8385759at2"/>
<evidence type="ECO:0000259" key="1">
    <source>
        <dbReference type="Pfam" id="PF08241"/>
    </source>
</evidence>
<dbReference type="Pfam" id="PF08241">
    <property type="entry name" value="Methyltransf_11"/>
    <property type="match status" value="1"/>
</dbReference>
<reference evidence="2 3" key="1">
    <citation type="submission" date="2018-07" db="EMBL/GenBank/DDBJ databases">
        <title>Genomic Encyclopedia of Type Strains, Phase III (KMG-III): the genomes of soil and plant-associated and newly described type strains.</title>
        <authorList>
            <person name="Whitman W."/>
        </authorList>
    </citation>
    <scope>NUCLEOTIDE SEQUENCE [LARGE SCALE GENOMIC DNA]</scope>
    <source>
        <strain evidence="2 3">CECT 7287</strain>
    </source>
</reference>
<dbReference type="Gene3D" id="3.40.50.150">
    <property type="entry name" value="Vaccinia Virus protein VP39"/>
    <property type="match status" value="1"/>
</dbReference>
<protein>
    <submittedName>
        <fullName evidence="2">Methyltransferase family protein</fullName>
    </submittedName>
</protein>
<dbReference type="GO" id="GO:0008757">
    <property type="term" value="F:S-adenosylmethionine-dependent methyltransferase activity"/>
    <property type="evidence" value="ECO:0007669"/>
    <property type="project" value="InterPro"/>
</dbReference>